<evidence type="ECO:0000256" key="3">
    <source>
        <dbReference type="ARBA" id="ARBA00022723"/>
    </source>
</evidence>
<dbReference type="SUPFAM" id="SSF100879">
    <property type="entry name" value="Lesion bypass DNA polymerase (Y-family), little finger domain"/>
    <property type="match status" value="1"/>
</dbReference>
<dbReference type="Gene3D" id="3.30.1490.100">
    <property type="entry name" value="DNA polymerase, Y-family, little finger domain"/>
    <property type="match status" value="1"/>
</dbReference>
<evidence type="ECO:0000313" key="12">
    <source>
        <dbReference type="EMBL" id="KAF0775589.1"/>
    </source>
</evidence>
<dbReference type="PROSITE" id="PS50173">
    <property type="entry name" value="UMUC"/>
    <property type="match status" value="1"/>
</dbReference>
<comment type="subcellular location">
    <subcellularLocation>
        <location evidence="1">Nucleus</location>
    </subcellularLocation>
</comment>
<dbReference type="Gene3D" id="3.30.70.270">
    <property type="match status" value="1"/>
</dbReference>
<evidence type="ECO:0000256" key="8">
    <source>
        <dbReference type="ARBA" id="ARBA00023242"/>
    </source>
</evidence>
<dbReference type="GO" id="GO:0042276">
    <property type="term" value="P:error-prone translesion synthesis"/>
    <property type="evidence" value="ECO:0007669"/>
    <property type="project" value="TreeGrafter"/>
</dbReference>
<keyword evidence="6" id="KW-0862">Zinc</keyword>
<dbReference type="Gene3D" id="3.40.1170.60">
    <property type="match status" value="1"/>
</dbReference>
<dbReference type="SUPFAM" id="SSF56672">
    <property type="entry name" value="DNA/RNA polymerases"/>
    <property type="match status" value="1"/>
</dbReference>
<keyword evidence="3" id="KW-0479">Metal-binding</keyword>
<dbReference type="PROSITE" id="PS51907">
    <property type="entry name" value="ZF_UBZ3"/>
    <property type="match status" value="1"/>
</dbReference>
<feature type="compositionally biased region" description="Basic residues" evidence="9">
    <location>
        <begin position="595"/>
        <end position="604"/>
    </location>
</feature>
<dbReference type="InterPro" id="IPR001126">
    <property type="entry name" value="UmuC"/>
</dbReference>
<accession>A0A6A5AYI0</accession>
<keyword evidence="7" id="KW-0234">DNA repair</keyword>
<dbReference type="PIRSF" id="PIRSF036603">
    <property type="entry name" value="DPol_eta"/>
    <property type="match status" value="1"/>
</dbReference>
<evidence type="ECO:0000259" key="10">
    <source>
        <dbReference type="PROSITE" id="PS50173"/>
    </source>
</evidence>
<evidence type="ECO:0000256" key="7">
    <source>
        <dbReference type="ARBA" id="ARBA00023204"/>
    </source>
</evidence>
<sequence>MLTLFDIDNYPDVTFTVEQTDMHDGEIAAANDESTRVILHLDLDCFYAQVEHERLGIPHSEPLAVQQWGSLLAVNYAARPFGVVRSENIGDARKKCPSIHLPHVETLGDGSDVAPNRSKQKAILRRYRIASRQVFEIVARHAPIYEKASIDEVYMDVSQQCQERFKSNVSDGLGYGATHVFGMADAPGAFPTTYQEKLLCIGAEIAQEIRDDIRRTLNFTTSVGIATNKLLSKLMVPPRSVQRFMQSFPVDKIRGLGGKLGVRLVGLASSQRHTDEGKATPKQGATNAETGPPVRVTAGAIVDELGLQGLQKHFGDDTGRYIYTLCMGEDGQDPVNVKKVLLAQLNSVKSFDPNKGGLVTTESLFQYWLRILCDEMAWRFEEERDENHRLPTQFTLTCERYDSGQKKLVRHFAVPNTVDASVFYAAAIGQIHDITAAVLPCSHMVLSAKEFVSTLHMSVKITHFFKESTVKQPSIDENNSMAPQDDGATTTTDGRIDRSMPTKPSLSAAWKPPRAKAAAAPSTIAHFFVKGPTAAGVDRQDDDVRGYSNHKEASEEMHYCHKCHMYIATTAAEHADHHVALALSSKWNDDDNKARPTKQQKKTKTGPMDFFFSKSHDQQPQG</sequence>
<dbReference type="GO" id="GO:0003887">
    <property type="term" value="F:DNA-directed DNA polymerase activity"/>
    <property type="evidence" value="ECO:0007669"/>
    <property type="project" value="TreeGrafter"/>
</dbReference>
<dbReference type="GO" id="GO:0008270">
    <property type="term" value="F:zinc ion binding"/>
    <property type="evidence" value="ECO:0007669"/>
    <property type="project" value="UniProtKB-KW"/>
</dbReference>
<organism evidence="12 13">
    <name type="scientific">Aphanomyces astaci</name>
    <name type="common">Crayfish plague agent</name>
    <dbReference type="NCBI Taxonomy" id="112090"/>
    <lineage>
        <taxon>Eukaryota</taxon>
        <taxon>Sar</taxon>
        <taxon>Stramenopiles</taxon>
        <taxon>Oomycota</taxon>
        <taxon>Saprolegniomycetes</taxon>
        <taxon>Saprolegniales</taxon>
        <taxon>Verrucalvaceae</taxon>
        <taxon>Aphanomyces</taxon>
    </lineage>
</organism>
<evidence type="ECO:0008006" key="14">
    <source>
        <dbReference type="Google" id="ProtNLM"/>
    </source>
</evidence>
<keyword evidence="8" id="KW-0539">Nucleus</keyword>
<evidence type="ECO:0000313" key="13">
    <source>
        <dbReference type="Proteomes" id="UP000469452"/>
    </source>
</evidence>
<keyword evidence="4" id="KW-0227">DNA damage</keyword>
<dbReference type="GO" id="GO:0005634">
    <property type="term" value="C:nucleus"/>
    <property type="evidence" value="ECO:0007669"/>
    <property type="project" value="UniProtKB-SubCell"/>
</dbReference>
<dbReference type="Gene3D" id="1.10.150.20">
    <property type="entry name" value="5' to 3' exonuclease, C-terminal subdomain"/>
    <property type="match status" value="1"/>
</dbReference>
<dbReference type="InterPro" id="IPR052230">
    <property type="entry name" value="DNA_polymerase_eta"/>
</dbReference>
<dbReference type="PANTHER" id="PTHR45873:SF1">
    <property type="entry name" value="DNA POLYMERASE ETA"/>
    <property type="match status" value="1"/>
</dbReference>
<dbReference type="InterPro" id="IPR043502">
    <property type="entry name" value="DNA/RNA_pol_sf"/>
</dbReference>
<evidence type="ECO:0000256" key="1">
    <source>
        <dbReference type="ARBA" id="ARBA00004123"/>
    </source>
</evidence>
<gene>
    <name evidence="12" type="ORF">AaE_000712</name>
</gene>
<feature type="domain" description="UBZ3-type" evidence="11">
    <location>
        <begin position="553"/>
        <end position="586"/>
    </location>
</feature>
<reference evidence="12 13" key="1">
    <citation type="submission" date="2019-06" db="EMBL/GenBank/DDBJ databases">
        <title>Genomics analysis of Aphanomyces spp. identifies a new class of oomycete effector associated with host adaptation.</title>
        <authorList>
            <person name="Gaulin E."/>
        </authorList>
    </citation>
    <scope>NUCLEOTIDE SEQUENCE [LARGE SCALE GENOMIC DNA]</scope>
    <source>
        <strain evidence="12 13">E</strain>
    </source>
</reference>
<dbReference type="InterPro" id="IPR043128">
    <property type="entry name" value="Rev_trsase/Diguanyl_cyclase"/>
</dbReference>
<dbReference type="InterPro" id="IPR041298">
    <property type="entry name" value="UBZ3"/>
</dbReference>
<keyword evidence="2" id="KW-0808">Transferase</keyword>
<evidence type="ECO:0000256" key="5">
    <source>
        <dbReference type="ARBA" id="ARBA00022771"/>
    </source>
</evidence>
<evidence type="ECO:0000256" key="2">
    <source>
        <dbReference type="ARBA" id="ARBA00022679"/>
    </source>
</evidence>
<protein>
    <recommendedName>
        <fullName evidence="14">UmuC domain-containing protein</fullName>
    </recommendedName>
</protein>
<keyword evidence="5" id="KW-0863">Zinc-finger</keyword>
<dbReference type="GO" id="GO:0005657">
    <property type="term" value="C:replication fork"/>
    <property type="evidence" value="ECO:0007669"/>
    <property type="project" value="TreeGrafter"/>
</dbReference>
<dbReference type="EMBL" id="VJMI01001340">
    <property type="protein sequence ID" value="KAF0775589.1"/>
    <property type="molecule type" value="Genomic_DNA"/>
</dbReference>
<proteinExistence type="predicted"/>
<name>A0A6A5AYI0_APHAT</name>
<dbReference type="PANTHER" id="PTHR45873">
    <property type="entry name" value="DNA POLYMERASE ETA"/>
    <property type="match status" value="1"/>
</dbReference>
<evidence type="ECO:0000256" key="6">
    <source>
        <dbReference type="ARBA" id="ARBA00022833"/>
    </source>
</evidence>
<feature type="region of interest" description="Disordered" evidence="9">
    <location>
        <begin position="586"/>
        <end position="622"/>
    </location>
</feature>
<feature type="domain" description="UmuC" evidence="10">
    <location>
        <begin position="38"/>
        <end position="234"/>
    </location>
</feature>
<dbReference type="GO" id="GO:0035861">
    <property type="term" value="C:site of double-strand break"/>
    <property type="evidence" value="ECO:0007669"/>
    <property type="project" value="TreeGrafter"/>
</dbReference>
<feature type="region of interest" description="Disordered" evidence="9">
    <location>
        <begin position="271"/>
        <end position="293"/>
    </location>
</feature>
<dbReference type="AlphaFoldDB" id="A0A6A5AYI0"/>
<dbReference type="Proteomes" id="UP000469452">
    <property type="component" value="Unassembled WGS sequence"/>
</dbReference>
<feature type="compositionally biased region" description="Polar residues" evidence="9">
    <location>
        <begin position="474"/>
        <end position="493"/>
    </location>
</feature>
<comment type="caution">
    <text evidence="12">The sequence shown here is derived from an EMBL/GenBank/DDBJ whole genome shotgun (WGS) entry which is preliminary data.</text>
</comment>
<evidence type="ECO:0000256" key="9">
    <source>
        <dbReference type="SAM" id="MobiDB-lite"/>
    </source>
</evidence>
<evidence type="ECO:0000256" key="4">
    <source>
        <dbReference type="ARBA" id="ARBA00022763"/>
    </source>
</evidence>
<dbReference type="VEuPathDB" id="FungiDB:H257_02727"/>
<dbReference type="GO" id="GO:0003684">
    <property type="term" value="F:damaged DNA binding"/>
    <property type="evidence" value="ECO:0007669"/>
    <property type="project" value="InterPro"/>
</dbReference>
<dbReference type="InterPro" id="IPR036775">
    <property type="entry name" value="DNA_pol_Y-fam_lit_finger_sf"/>
</dbReference>
<dbReference type="Pfam" id="PF00817">
    <property type="entry name" value="IMS"/>
    <property type="match status" value="1"/>
</dbReference>
<dbReference type="GO" id="GO:0006281">
    <property type="term" value="P:DNA repair"/>
    <property type="evidence" value="ECO:0007669"/>
    <property type="project" value="UniProtKB-KW"/>
</dbReference>
<feature type="region of interest" description="Disordered" evidence="9">
    <location>
        <begin position="474"/>
        <end position="512"/>
    </location>
</feature>
<dbReference type="GO" id="GO:0009314">
    <property type="term" value="P:response to radiation"/>
    <property type="evidence" value="ECO:0007669"/>
    <property type="project" value="TreeGrafter"/>
</dbReference>
<evidence type="ECO:0000259" key="11">
    <source>
        <dbReference type="PROSITE" id="PS51907"/>
    </source>
</evidence>